<dbReference type="Proteomes" id="UP000236286">
    <property type="component" value="Unassembled WGS sequence"/>
</dbReference>
<proteinExistence type="predicted"/>
<dbReference type="EMBL" id="PDZR01000001">
    <property type="protein sequence ID" value="PNG27865.1"/>
    <property type="molecule type" value="Genomic_DNA"/>
</dbReference>
<accession>A0A2J7TM60</accession>
<comment type="caution">
    <text evidence="1">The sequence shown here is derived from an EMBL/GenBank/DDBJ whole genome shotgun (WGS) entry which is preliminary data.</text>
</comment>
<evidence type="ECO:0000313" key="1">
    <source>
        <dbReference type="EMBL" id="PNG27865.1"/>
    </source>
</evidence>
<sequence>MSDVVYFGMTPGTRVRNHVRARRVSFCRGMWIPPAPFGHSARGGQLPQQAVACSAHAIEMKNKYYHHISLIH</sequence>
<name>A0A2J7TM60_METSI</name>
<gene>
    <name evidence="1" type="ORF">CR492_02955</name>
</gene>
<evidence type="ECO:0000313" key="2">
    <source>
        <dbReference type="Proteomes" id="UP000236286"/>
    </source>
</evidence>
<dbReference type="AlphaFoldDB" id="A0A2J7TM60"/>
<reference evidence="1 2" key="1">
    <citation type="submission" date="2017-10" db="EMBL/GenBank/DDBJ databases">
        <title>Genome announcement of Methylocella silvestris TVC from permafrost.</title>
        <authorList>
            <person name="Wang J."/>
            <person name="Geng K."/>
            <person name="Ul-Haque F."/>
            <person name="Crombie A.T."/>
            <person name="Street L.E."/>
            <person name="Wookey P.A."/>
            <person name="Murrell J.C."/>
            <person name="Pratscher J."/>
        </authorList>
    </citation>
    <scope>NUCLEOTIDE SEQUENCE [LARGE SCALE GENOMIC DNA]</scope>
    <source>
        <strain evidence="1 2">TVC</strain>
    </source>
</reference>
<organism evidence="1 2">
    <name type="scientific">Methylocella silvestris</name>
    <dbReference type="NCBI Taxonomy" id="199596"/>
    <lineage>
        <taxon>Bacteria</taxon>
        <taxon>Pseudomonadati</taxon>
        <taxon>Pseudomonadota</taxon>
        <taxon>Alphaproteobacteria</taxon>
        <taxon>Hyphomicrobiales</taxon>
        <taxon>Beijerinckiaceae</taxon>
        <taxon>Methylocella</taxon>
    </lineage>
</organism>
<protein>
    <submittedName>
        <fullName evidence="1">Uncharacterized protein</fullName>
    </submittedName>
</protein>